<dbReference type="Proteomes" id="UP000002727">
    <property type="component" value="Chromosome"/>
</dbReference>
<dbReference type="EMBL" id="CP000855">
    <property type="protein sequence ID" value="ACJ16990.1"/>
    <property type="molecule type" value="Genomic_DNA"/>
</dbReference>
<dbReference type="OrthoDB" id="93685at2157"/>
<sequence length="283" mass="31596">MRWKPLLAVLIGLLMVGTLGRAVYAEQYPAPEASEKISTNEKITVDGVNVPLRKMSNGMIIIGQTSEVGRGDILEKVNQLMVKRVLNKWNDVTIESNYGNVITKSDYNYRVTTLKLNDNKKIKLSVGAALSARFRIDYYDPVETVDFSVYHYAYSTAIMEYPPYITYQYNCKSIKLINKLSFYGETYTDGWSIGVTISLPPGLSIQVSGGSSWVSIDGSFGEDSVSNYDSISHPYDGTLTVYDYFKVRIYRVSSKPIATFEVKKGVFRSLDTSTSVAVDSSAF</sequence>
<dbReference type="STRING" id="523850.TON_1500"/>
<accession>B6YTP9</accession>
<proteinExistence type="predicted"/>
<dbReference type="RefSeq" id="WP_012572462.1">
    <property type="nucleotide sequence ID" value="NC_011529.1"/>
</dbReference>
<gene>
    <name evidence="1" type="ordered locus">TON_1500</name>
</gene>
<dbReference type="eggNOG" id="arCOG09573">
    <property type="taxonomic scope" value="Archaea"/>
</dbReference>
<name>B6YTP9_THEON</name>
<protein>
    <submittedName>
        <fullName evidence="1">Uncharacterized protein</fullName>
    </submittedName>
</protein>
<dbReference type="KEGG" id="ton:TON_1500"/>
<dbReference type="HOGENOM" id="CLU_982188_0_0_2"/>
<dbReference type="AlphaFoldDB" id="B6YTP9"/>
<reference evidence="1 2" key="1">
    <citation type="journal article" date="2008" name="J. Bacteriol.">
        <title>The complete genome sequence of Thermococcus onnurineus NA1 reveals a mixed heterotrophic and carboxydotrophic metabolism.</title>
        <authorList>
            <person name="Lee H.S."/>
            <person name="Kang S.G."/>
            <person name="Bae S.S."/>
            <person name="Lim J.K."/>
            <person name="Cho Y."/>
            <person name="Kim Y.J."/>
            <person name="Jeon J.H."/>
            <person name="Cha S.S."/>
            <person name="Kwon K.K."/>
            <person name="Kim H.T."/>
            <person name="Park C.J."/>
            <person name="Lee H.W."/>
            <person name="Kim S.I."/>
            <person name="Chun J."/>
            <person name="Colwell R.R."/>
            <person name="Kim S.J."/>
            <person name="Lee J.H."/>
        </authorList>
    </citation>
    <scope>NUCLEOTIDE SEQUENCE [LARGE SCALE GENOMIC DNA]</scope>
    <source>
        <strain evidence="1 2">NA1</strain>
    </source>
</reference>
<evidence type="ECO:0000313" key="2">
    <source>
        <dbReference type="Proteomes" id="UP000002727"/>
    </source>
</evidence>
<organism evidence="1 2">
    <name type="scientific">Thermococcus onnurineus (strain NA1)</name>
    <dbReference type="NCBI Taxonomy" id="523850"/>
    <lineage>
        <taxon>Archaea</taxon>
        <taxon>Methanobacteriati</taxon>
        <taxon>Methanobacteriota</taxon>
        <taxon>Thermococci</taxon>
        <taxon>Thermococcales</taxon>
        <taxon>Thermococcaceae</taxon>
        <taxon>Thermococcus</taxon>
    </lineage>
</organism>
<evidence type="ECO:0000313" key="1">
    <source>
        <dbReference type="EMBL" id="ACJ16990.1"/>
    </source>
</evidence>
<dbReference type="GeneID" id="7018536"/>
<dbReference type="PATRIC" id="fig|523850.10.peg.1512"/>
<keyword evidence="2" id="KW-1185">Reference proteome</keyword>